<keyword evidence="2 3" id="KW-0450">Lipoyl</keyword>
<dbReference type="CDD" id="cd06848">
    <property type="entry name" value="GCS_H"/>
    <property type="match status" value="1"/>
</dbReference>
<evidence type="ECO:0000256" key="2">
    <source>
        <dbReference type="ARBA" id="ARBA00022823"/>
    </source>
</evidence>
<evidence type="ECO:0000313" key="6">
    <source>
        <dbReference type="EMBL" id="SEJ66029.1"/>
    </source>
</evidence>
<comment type="subunit">
    <text evidence="3">The glycine cleavage system is composed of four proteins: P, T, L and H.</text>
</comment>
<dbReference type="NCBIfam" id="NF002270">
    <property type="entry name" value="PRK01202.1"/>
    <property type="match status" value="1"/>
</dbReference>
<accession>A0A1H7AKA4</accession>
<evidence type="ECO:0000313" key="7">
    <source>
        <dbReference type="Proteomes" id="UP000183315"/>
    </source>
</evidence>
<dbReference type="RefSeq" id="WP_042215523.1">
    <property type="nucleotide sequence ID" value="NZ_BBLU01000011.1"/>
</dbReference>
<evidence type="ECO:0000256" key="1">
    <source>
        <dbReference type="ARBA" id="ARBA00009249"/>
    </source>
</evidence>
<dbReference type="GO" id="GO:0019464">
    <property type="term" value="P:glycine decarboxylation via glycine cleavage system"/>
    <property type="evidence" value="ECO:0007669"/>
    <property type="project" value="UniProtKB-UniRule"/>
</dbReference>
<dbReference type="PROSITE" id="PS50968">
    <property type="entry name" value="BIOTINYL_LIPOYL"/>
    <property type="match status" value="1"/>
</dbReference>
<name>A0A1H7AKA4_9MICO</name>
<dbReference type="STRING" id="1043493.SAMN05421637_2580"/>
<dbReference type="Gene3D" id="2.40.50.100">
    <property type="match status" value="1"/>
</dbReference>
<feature type="domain" description="Lipoyl-binding" evidence="5">
    <location>
        <begin position="26"/>
        <end position="108"/>
    </location>
</feature>
<dbReference type="HAMAP" id="MF_00272">
    <property type="entry name" value="GcvH"/>
    <property type="match status" value="1"/>
</dbReference>
<dbReference type="InterPro" id="IPR011053">
    <property type="entry name" value="Single_hybrid_motif"/>
</dbReference>
<dbReference type="InterPro" id="IPR033753">
    <property type="entry name" value="GCV_H/Fam206"/>
</dbReference>
<dbReference type="Pfam" id="PF01597">
    <property type="entry name" value="GCV_H"/>
    <property type="match status" value="1"/>
</dbReference>
<dbReference type="PANTHER" id="PTHR11715">
    <property type="entry name" value="GLYCINE CLEAVAGE SYSTEM H PROTEIN"/>
    <property type="match status" value="1"/>
</dbReference>
<dbReference type="EMBL" id="FNZI01000007">
    <property type="protein sequence ID" value="SEJ66029.1"/>
    <property type="molecule type" value="Genomic_DNA"/>
</dbReference>
<comment type="cofactor">
    <cofactor evidence="3">
        <name>(R)-lipoate</name>
        <dbReference type="ChEBI" id="CHEBI:83088"/>
    </cofactor>
    <text evidence="3">Binds 1 lipoyl cofactor covalently.</text>
</comment>
<dbReference type="InterPro" id="IPR003016">
    <property type="entry name" value="2-oxoA_DH_lipoyl-BS"/>
</dbReference>
<dbReference type="PANTHER" id="PTHR11715:SF3">
    <property type="entry name" value="GLYCINE CLEAVAGE SYSTEM H PROTEIN-RELATED"/>
    <property type="match status" value="1"/>
</dbReference>
<keyword evidence="7" id="KW-1185">Reference proteome</keyword>
<dbReference type="NCBIfam" id="TIGR00527">
    <property type="entry name" value="gcvH"/>
    <property type="match status" value="1"/>
</dbReference>
<evidence type="ECO:0000256" key="3">
    <source>
        <dbReference type="HAMAP-Rule" id="MF_00272"/>
    </source>
</evidence>
<reference evidence="7" key="1">
    <citation type="submission" date="2016-10" db="EMBL/GenBank/DDBJ databases">
        <authorList>
            <person name="Varghese N."/>
        </authorList>
    </citation>
    <scope>NUCLEOTIDE SEQUENCE [LARGE SCALE GENOMIC DNA]</scope>
    <source>
        <strain evidence="7">DSM 24868</strain>
    </source>
</reference>
<dbReference type="InterPro" id="IPR002930">
    <property type="entry name" value="GCV_H"/>
</dbReference>
<organism evidence="6 7">
    <name type="scientific">Demequina mangrovi</name>
    <dbReference type="NCBI Taxonomy" id="1043493"/>
    <lineage>
        <taxon>Bacteria</taxon>
        <taxon>Bacillati</taxon>
        <taxon>Actinomycetota</taxon>
        <taxon>Actinomycetes</taxon>
        <taxon>Micrococcales</taxon>
        <taxon>Demequinaceae</taxon>
        <taxon>Demequina</taxon>
    </lineage>
</organism>
<comment type="function">
    <text evidence="3">The glycine cleavage system catalyzes the degradation of glycine. The H protein shuttles the methylamine group of glycine from the P protein to the T protein.</text>
</comment>
<dbReference type="PROSITE" id="PS00189">
    <property type="entry name" value="LIPOYL"/>
    <property type="match status" value="1"/>
</dbReference>
<feature type="modified residue" description="N6-lipoyllysine" evidence="3 4">
    <location>
        <position position="67"/>
    </location>
</feature>
<dbReference type="GO" id="GO:0009249">
    <property type="term" value="P:protein lipoylation"/>
    <property type="evidence" value="ECO:0007669"/>
    <property type="project" value="TreeGrafter"/>
</dbReference>
<dbReference type="OrthoDB" id="9796712at2"/>
<evidence type="ECO:0000256" key="4">
    <source>
        <dbReference type="PIRSR" id="PIRSR617453-50"/>
    </source>
</evidence>
<gene>
    <name evidence="3" type="primary">gcvH</name>
    <name evidence="6" type="ORF">SAMN05421637_2580</name>
</gene>
<dbReference type="AlphaFoldDB" id="A0A1H7AKA4"/>
<dbReference type="eggNOG" id="COG0509">
    <property type="taxonomic scope" value="Bacteria"/>
</dbReference>
<dbReference type="Proteomes" id="UP000183315">
    <property type="component" value="Unassembled WGS sequence"/>
</dbReference>
<dbReference type="SUPFAM" id="SSF51230">
    <property type="entry name" value="Single hybrid motif"/>
    <property type="match status" value="1"/>
</dbReference>
<dbReference type="InterPro" id="IPR000089">
    <property type="entry name" value="Biotin_lipoyl"/>
</dbReference>
<dbReference type="GO" id="GO:0005829">
    <property type="term" value="C:cytosol"/>
    <property type="evidence" value="ECO:0007669"/>
    <property type="project" value="TreeGrafter"/>
</dbReference>
<comment type="similarity">
    <text evidence="1 3">Belongs to the GcvH family.</text>
</comment>
<protein>
    <recommendedName>
        <fullName evidence="3">Glycine cleavage system H protein</fullName>
    </recommendedName>
</protein>
<dbReference type="InterPro" id="IPR017453">
    <property type="entry name" value="GCV_H_sub"/>
</dbReference>
<proteinExistence type="inferred from homology"/>
<evidence type="ECO:0000259" key="5">
    <source>
        <dbReference type="PROSITE" id="PS50968"/>
    </source>
</evidence>
<sequence length="127" mass="13137">MSNVPDELAYSAEHEWVSGEPDAGAEVTVGITEHAAQALGDIVYVEAPRVGDTVVAGEVCGELESTKAVSELYSPVSGTVTAVNESLEASPETVGSDAYGDGWIFKVELTETATDLLDAEAYAATIA</sequence>
<dbReference type="GO" id="GO:0005960">
    <property type="term" value="C:glycine cleavage complex"/>
    <property type="evidence" value="ECO:0007669"/>
    <property type="project" value="InterPro"/>
</dbReference>